<reference evidence="2 3" key="1">
    <citation type="submission" date="2021-06" db="EMBL/GenBank/DDBJ databases">
        <title>Caerostris extrusa draft genome.</title>
        <authorList>
            <person name="Kono N."/>
            <person name="Arakawa K."/>
        </authorList>
    </citation>
    <scope>NUCLEOTIDE SEQUENCE [LARGE SCALE GENOMIC DNA]</scope>
</reference>
<dbReference type="EMBL" id="BPLR01003661">
    <property type="protein sequence ID" value="GIX87209.1"/>
    <property type="molecule type" value="Genomic_DNA"/>
</dbReference>
<dbReference type="AlphaFoldDB" id="A0AAV4NUD5"/>
<comment type="caution">
    <text evidence="2">The sequence shown here is derived from an EMBL/GenBank/DDBJ whole genome shotgun (WGS) entry which is preliminary data.</text>
</comment>
<proteinExistence type="predicted"/>
<dbReference type="Pfam" id="PF25060">
    <property type="entry name" value="ARM_TT21_2nd"/>
    <property type="match status" value="1"/>
</dbReference>
<feature type="domain" description="Tetratricopeptide repeat protein 21A/21B second ARM" evidence="1">
    <location>
        <begin position="64"/>
        <end position="164"/>
    </location>
</feature>
<evidence type="ECO:0000259" key="1">
    <source>
        <dbReference type="Pfam" id="PF25060"/>
    </source>
</evidence>
<evidence type="ECO:0000313" key="2">
    <source>
        <dbReference type="EMBL" id="GIX87209.1"/>
    </source>
</evidence>
<protein>
    <submittedName>
        <fullName evidence="2">Tetratricopeptide repeat protein 21B</fullName>
    </submittedName>
</protein>
<dbReference type="InterPro" id="IPR056832">
    <property type="entry name" value="ARM_TT21_2nd"/>
</dbReference>
<sequence>MNRFGGDYDTLYCITVSKRKAAKALSIFKTHACDRAVTGSIQCLISQGVYSSWVFHGVSSSIYLLQPLLVRDICRLLILHVPSQVQNSKSVFGECLNLCKIAVHSVHLSCPGFLEFSTAVMLANLKMLEGDFSSAKSLLYQSVDKEDSNPEGRIVMAQLHLNEGNLLCCQSLLRSCIEL</sequence>
<gene>
    <name evidence="2" type="primary">TTC21B_1</name>
    <name evidence="2" type="ORF">CEXT_180461</name>
</gene>
<evidence type="ECO:0000313" key="3">
    <source>
        <dbReference type="Proteomes" id="UP001054945"/>
    </source>
</evidence>
<organism evidence="2 3">
    <name type="scientific">Caerostris extrusa</name>
    <name type="common">Bark spider</name>
    <name type="synonym">Caerostris bankana</name>
    <dbReference type="NCBI Taxonomy" id="172846"/>
    <lineage>
        <taxon>Eukaryota</taxon>
        <taxon>Metazoa</taxon>
        <taxon>Ecdysozoa</taxon>
        <taxon>Arthropoda</taxon>
        <taxon>Chelicerata</taxon>
        <taxon>Arachnida</taxon>
        <taxon>Araneae</taxon>
        <taxon>Araneomorphae</taxon>
        <taxon>Entelegynae</taxon>
        <taxon>Araneoidea</taxon>
        <taxon>Araneidae</taxon>
        <taxon>Caerostris</taxon>
    </lineage>
</organism>
<accession>A0AAV4NUD5</accession>
<dbReference type="Proteomes" id="UP001054945">
    <property type="component" value="Unassembled WGS sequence"/>
</dbReference>
<name>A0AAV4NUD5_CAEEX</name>
<keyword evidence="3" id="KW-1185">Reference proteome</keyword>